<keyword evidence="2" id="KW-0472">Membrane</keyword>
<name>A0A433QZF6_9FUNG</name>
<comment type="caution">
    <text evidence="4">The sequence shown here is derived from an EMBL/GenBank/DDBJ whole genome shotgun (WGS) entry which is preliminary data.</text>
</comment>
<keyword evidence="3" id="KW-0732">Signal</keyword>
<sequence length="206" mass="21674">MKPINNVVISMLILTLAVPAVFSFQDSNYDVASPLPNSTYPIGSNVSIVYELLPTLNTFVANLSIFLVQPSNQPNKVNLTITNSADLTASGSRNGTRGQPFWEIIWSVPASLSTGSYQLEFNSVEVAEGTFVQSFVVNTIPISIADASPNTTAPSTSLKTPSISASSTDQQAKPTSAAAATATSMARLEVLVLALGALGICTFGWI</sequence>
<dbReference type="Proteomes" id="UP000274822">
    <property type="component" value="Unassembled WGS sequence"/>
</dbReference>
<dbReference type="EMBL" id="RBNJ01000190">
    <property type="protein sequence ID" value="RUS35169.1"/>
    <property type="molecule type" value="Genomic_DNA"/>
</dbReference>
<proteinExistence type="predicted"/>
<evidence type="ECO:0000313" key="4">
    <source>
        <dbReference type="EMBL" id="RUS35169.1"/>
    </source>
</evidence>
<feature type="transmembrane region" description="Helical" evidence="2">
    <location>
        <begin position="47"/>
        <end position="68"/>
    </location>
</feature>
<keyword evidence="2" id="KW-1133">Transmembrane helix</keyword>
<feature type="region of interest" description="Disordered" evidence="1">
    <location>
        <begin position="150"/>
        <end position="173"/>
    </location>
</feature>
<feature type="transmembrane region" description="Helical" evidence="2">
    <location>
        <begin position="188"/>
        <end position="205"/>
    </location>
</feature>
<feature type="signal peptide" evidence="3">
    <location>
        <begin position="1"/>
        <end position="23"/>
    </location>
</feature>
<dbReference type="AlphaFoldDB" id="A0A433QZF6"/>
<keyword evidence="5" id="KW-1185">Reference proteome</keyword>
<accession>A0A433QZF6</accession>
<evidence type="ECO:0000256" key="1">
    <source>
        <dbReference type="SAM" id="MobiDB-lite"/>
    </source>
</evidence>
<evidence type="ECO:0000256" key="2">
    <source>
        <dbReference type="SAM" id="Phobius"/>
    </source>
</evidence>
<evidence type="ECO:0008006" key="6">
    <source>
        <dbReference type="Google" id="ProtNLM"/>
    </source>
</evidence>
<reference evidence="4 5" key="1">
    <citation type="journal article" date="2018" name="New Phytol.">
        <title>Phylogenomics of Endogonaceae and evolution of mycorrhizas within Mucoromycota.</title>
        <authorList>
            <person name="Chang Y."/>
            <person name="Desiro A."/>
            <person name="Na H."/>
            <person name="Sandor L."/>
            <person name="Lipzen A."/>
            <person name="Clum A."/>
            <person name="Barry K."/>
            <person name="Grigoriev I.V."/>
            <person name="Martin F.M."/>
            <person name="Stajich J.E."/>
            <person name="Smith M.E."/>
            <person name="Bonito G."/>
            <person name="Spatafora J.W."/>
        </authorList>
    </citation>
    <scope>NUCLEOTIDE SEQUENCE [LARGE SCALE GENOMIC DNA]</scope>
    <source>
        <strain evidence="4 5">AD002</strain>
    </source>
</reference>
<feature type="chain" id="PRO_5019103348" description="Ser-Thr-rich glycosyl-phosphatidyl-inositol-anchored membrane family-domain-containing protein" evidence="3">
    <location>
        <begin position="24"/>
        <end position="206"/>
    </location>
</feature>
<gene>
    <name evidence="4" type="ORF">BC938DRAFT_474813</name>
</gene>
<evidence type="ECO:0000313" key="5">
    <source>
        <dbReference type="Proteomes" id="UP000274822"/>
    </source>
</evidence>
<protein>
    <recommendedName>
        <fullName evidence="6">Ser-Thr-rich glycosyl-phosphatidyl-inositol-anchored membrane family-domain-containing protein</fullName>
    </recommendedName>
</protein>
<keyword evidence="2" id="KW-0812">Transmembrane</keyword>
<organism evidence="4 5">
    <name type="scientific">Jimgerdemannia flammicorona</name>
    <dbReference type="NCBI Taxonomy" id="994334"/>
    <lineage>
        <taxon>Eukaryota</taxon>
        <taxon>Fungi</taxon>
        <taxon>Fungi incertae sedis</taxon>
        <taxon>Mucoromycota</taxon>
        <taxon>Mucoromycotina</taxon>
        <taxon>Endogonomycetes</taxon>
        <taxon>Endogonales</taxon>
        <taxon>Endogonaceae</taxon>
        <taxon>Jimgerdemannia</taxon>
    </lineage>
</organism>
<evidence type="ECO:0000256" key="3">
    <source>
        <dbReference type="SAM" id="SignalP"/>
    </source>
</evidence>